<evidence type="ECO:0000313" key="2">
    <source>
        <dbReference type="EMBL" id="SDW58941.1"/>
    </source>
</evidence>
<reference evidence="2 3" key="1">
    <citation type="submission" date="2016-10" db="EMBL/GenBank/DDBJ databases">
        <authorList>
            <person name="de Groot N.N."/>
        </authorList>
    </citation>
    <scope>NUCLEOTIDE SEQUENCE [LARGE SCALE GENOMIC DNA]</scope>
    <source>
        <strain evidence="2 3">DSM 23126</strain>
    </source>
</reference>
<accession>A0A1H2US46</accession>
<dbReference type="AlphaFoldDB" id="A0A1H2US46"/>
<dbReference type="Proteomes" id="UP000199488">
    <property type="component" value="Unassembled WGS sequence"/>
</dbReference>
<name>A0A1H2US46_9BACI</name>
<feature type="transmembrane region" description="Helical" evidence="1">
    <location>
        <begin position="89"/>
        <end position="108"/>
    </location>
</feature>
<gene>
    <name evidence="2" type="ORF">SAMN05421781_1865</name>
</gene>
<evidence type="ECO:0000313" key="3">
    <source>
        <dbReference type="Proteomes" id="UP000199488"/>
    </source>
</evidence>
<keyword evidence="1 2" id="KW-0812">Transmembrane</keyword>
<dbReference type="STRING" id="1122204.SAMN05421781_1865"/>
<proteinExistence type="predicted"/>
<dbReference type="RefSeq" id="WP_091614128.1">
    <property type="nucleotide sequence ID" value="NZ_FNNC01000003.1"/>
</dbReference>
<protein>
    <submittedName>
        <fullName evidence="2">Transmembrane transcriptional regulator (Anti-sigma factor RsiW)</fullName>
    </submittedName>
</protein>
<sequence length="212" mass="24399">MALNEREEEYIQRYIDGDMDEREKEKFHTYIKENPECVHRLQELKRTVTIVQGTSHVWAPETFTDSIMKELPKKRKRTAWKSWSRQHPVLVAVSMFIVLMASSVLFAWNDQSGAEMTVTGDRENVNIDYDNNAVIIPEDETVQGDLTVRNGEVDVHGNVNGDLTVINGEPYMASAGSVSGNIEEVDQVLEWIWYHTKRISQEAWHMDDEEAA</sequence>
<evidence type="ECO:0000256" key="1">
    <source>
        <dbReference type="SAM" id="Phobius"/>
    </source>
</evidence>
<dbReference type="OrthoDB" id="9782842at2"/>
<dbReference type="EMBL" id="FNNC01000003">
    <property type="protein sequence ID" value="SDW58941.1"/>
    <property type="molecule type" value="Genomic_DNA"/>
</dbReference>
<keyword evidence="1" id="KW-0472">Membrane</keyword>
<keyword evidence="1" id="KW-1133">Transmembrane helix</keyword>
<organism evidence="2 3">
    <name type="scientific">Marinococcus luteus</name>
    <dbReference type="NCBI Taxonomy" id="1122204"/>
    <lineage>
        <taxon>Bacteria</taxon>
        <taxon>Bacillati</taxon>
        <taxon>Bacillota</taxon>
        <taxon>Bacilli</taxon>
        <taxon>Bacillales</taxon>
        <taxon>Bacillaceae</taxon>
        <taxon>Marinococcus</taxon>
    </lineage>
</organism>
<keyword evidence="3" id="KW-1185">Reference proteome</keyword>